<dbReference type="AlphaFoldDB" id="A0A2Z4INY7"/>
<dbReference type="Proteomes" id="UP000248688">
    <property type="component" value="Chromosome"/>
</dbReference>
<reference evidence="1 2" key="1">
    <citation type="submission" date="2018-06" db="EMBL/GenBank/DDBJ databases">
        <title>Echinicola strongylocentroti sp. nov., isolated from a sea urchin Strongylocentrotus intermedius.</title>
        <authorList>
            <person name="Bae S.S."/>
        </authorList>
    </citation>
    <scope>NUCLEOTIDE SEQUENCE [LARGE SCALE GENOMIC DNA]</scope>
    <source>
        <strain evidence="1 2">MEBiC08714</strain>
    </source>
</reference>
<evidence type="ECO:0000313" key="2">
    <source>
        <dbReference type="Proteomes" id="UP000248688"/>
    </source>
</evidence>
<accession>A0A2Z4INY7</accession>
<dbReference type="KEGG" id="est:DN752_21395"/>
<keyword evidence="2" id="KW-1185">Reference proteome</keyword>
<evidence type="ECO:0000313" key="1">
    <source>
        <dbReference type="EMBL" id="AWW32497.1"/>
    </source>
</evidence>
<protein>
    <submittedName>
        <fullName evidence="1">Uncharacterized protein</fullName>
    </submittedName>
</protein>
<proteinExistence type="predicted"/>
<name>A0A2Z4INY7_9BACT</name>
<dbReference type="EMBL" id="CP030041">
    <property type="protein sequence ID" value="AWW32497.1"/>
    <property type="molecule type" value="Genomic_DNA"/>
</dbReference>
<organism evidence="1 2">
    <name type="scientific">Echinicola strongylocentroti</name>
    <dbReference type="NCBI Taxonomy" id="1795355"/>
    <lineage>
        <taxon>Bacteria</taxon>
        <taxon>Pseudomonadati</taxon>
        <taxon>Bacteroidota</taxon>
        <taxon>Cytophagia</taxon>
        <taxon>Cytophagales</taxon>
        <taxon>Cyclobacteriaceae</taxon>
        <taxon>Echinicola</taxon>
    </lineage>
</organism>
<sequence>MAAAISGKTRHLFYADGYFVGLTVDASFGGAISTEAGGLLITRGDDKGWHILRDKGAGMISDIQVSGGIEVSKFYFTGSVNDLNLYTFGGLRGEANLNLTLLPFVSAGVTGSYANVKGGKLFSLGNTISIGASALEFLFANVGLNYGQSTVQYGNK</sequence>
<gene>
    <name evidence="1" type="ORF">DN752_21395</name>
</gene>
<dbReference type="RefSeq" id="WP_112785870.1">
    <property type="nucleotide sequence ID" value="NZ_CP030041.1"/>
</dbReference>